<protein>
    <submittedName>
        <fullName evidence="5">LacI family transcriptional regulator</fullName>
    </submittedName>
</protein>
<sequence length="328" mass="34663">MTVSRVVRGGADVSETTREHVLQHIRALRYSPSMPARQLTAGGELTIGLIYGPEVAAELAPVLIAAQGATERLAVRILPLPSGKAPIRFNPVYKRLDAAIVLASTCNAARSLLGQIDIPHILVADASRDGNSVGIDESAAFCEMTRKLLALGHRSLAFVGSESSGSCPRRKGFQIAIAEQAPRVTADFSVSNGRSFVAHLRACEQLLANKPGITALVAGDDLVAAAAVSAAERIGLDVPQQLSVVGFGDTHLALRTSPELTTVRLPVGAMTLHALERIAATVRGKTVATGPTVMPFEIVWRDSAARSPVRQAALRTRELPELLIETAV</sequence>
<feature type="domain" description="HTH lacI-type" evidence="4">
    <location>
        <begin position="1"/>
        <end position="41"/>
    </location>
</feature>
<dbReference type="InterPro" id="IPR028082">
    <property type="entry name" value="Peripla_BP_I"/>
</dbReference>
<keyword evidence="1" id="KW-0805">Transcription regulation</keyword>
<dbReference type="SUPFAM" id="SSF53822">
    <property type="entry name" value="Periplasmic binding protein-like I"/>
    <property type="match status" value="1"/>
</dbReference>
<dbReference type="GO" id="GO:0000976">
    <property type="term" value="F:transcription cis-regulatory region binding"/>
    <property type="evidence" value="ECO:0007669"/>
    <property type="project" value="TreeGrafter"/>
</dbReference>
<dbReference type="Proteomes" id="UP000588068">
    <property type="component" value="Unassembled WGS sequence"/>
</dbReference>
<name>A0A841HL85_9GAMM</name>
<dbReference type="AlphaFoldDB" id="A0A841HL85"/>
<evidence type="ECO:0000256" key="3">
    <source>
        <dbReference type="ARBA" id="ARBA00023163"/>
    </source>
</evidence>
<dbReference type="SMART" id="SM00354">
    <property type="entry name" value="HTH_LACI"/>
    <property type="match status" value="1"/>
</dbReference>
<dbReference type="PANTHER" id="PTHR30146">
    <property type="entry name" value="LACI-RELATED TRANSCRIPTIONAL REPRESSOR"/>
    <property type="match status" value="1"/>
</dbReference>
<dbReference type="PANTHER" id="PTHR30146:SF153">
    <property type="entry name" value="LACTOSE OPERON REPRESSOR"/>
    <property type="match status" value="1"/>
</dbReference>
<evidence type="ECO:0000313" key="5">
    <source>
        <dbReference type="EMBL" id="MBB6093503.1"/>
    </source>
</evidence>
<gene>
    <name evidence="5" type="ORF">HNQ60_002384</name>
</gene>
<dbReference type="InterPro" id="IPR046335">
    <property type="entry name" value="LacI/GalR-like_sensor"/>
</dbReference>
<reference evidence="5 6" key="1">
    <citation type="submission" date="2020-08" db="EMBL/GenBank/DDBJ databases">
        <title>Genomic Encyclopedia of Type Strains, Phase IV (KMG-IV): sequencing the most valuable type-strain genomes for metagenomic binning, comparative biology and taxonomic classification.</title>
        <authorList>
            <person name="Goeker M."/>
        </authorList>
    </citation>
    <scope>NUCLEOTIDE SEQUENCE [LARGE SCALE GENOMIC DNA]</scope>
    <source>
        <strain evidence="5 6">DSM 26723</strain>
    </source>
</reference>
<dbReference type="Pfam" id="PF13377">
    <property type="entry name" value="Peripla_BP_3"/>
    <property type="match status" value="1"/>
</dbReference>
<dbReference type="InterPro" id="IPR000843">
    <property type="entry name" value="HTH_LacI"/>
</dbReference>
<keyword evidence="2" id="KW-0238">DNA-binding</keyword>
<dbReference type="GO" id="GO:0003700">
    <property type="term" value="F:DNA-binding transcription factor activity"/>
    <property type="evidence" value="ECO:0007669"/>
    <property type="project" value="TreeGrafter"/>
</dbReference>
<evidence type="ECO:0000256" key="1">
    <source>
        <dbReference type="ARBA" id="ARBA00023015"/>
    </source>
</evidence>
<dbReference type="EMBL" id="JACHHZ010000003">
    <property type="protein sequence ID" value="MBB6093503.1"/>
    <property type="molecule type" value="Genomic_DNA"/>
</dbReference>
<dbReference type="InterPro" id="IPR010982">
    <property type="entry name" value="Lambda_DNA-bd_dom_sf"/>
</dbReference>
<accession>A0A841HL85</accession>
<dbReference type="SUPFAM" id="SSF47413">
    <property type="entry name" value="lambda repressor-like DNA-binding domains"/>
    <property type="match status" value="1"/>
</dbReference>
<dbReference type="Pfam" id="PF00356">
    <property type="entry name" value="LacI"/>
    <property type="match status" value="1"/>
</dbReference>
<dbReference type="Gene3D" id="3.40.50.2300">
    <property type="match status" value="2"/>
</dbReference>
<organism evidence="5 6">
    <name type="scientific">Povalibacter uvarum</name>
    <dbReference type="NCBI Taxonomy" id="732238"/>
    <lineage>
        <taxon>Bacteria</taxon>
        <taxon>Pseudomonadati</taxon>
        <taxon>Pseudomonadota</taxon>
        <taxon>Gammaproteobacteria</taxon>
        <taxon>Steroidobacterales</taxon>
        <taxon>Steroidobacteraceae</taxon>
        <taxon>Povalibacter</taxon>
    </lineage>
</organism>
<comment type="caution">
    <text evidence="5">The sequence shown here is derived from an EMBL/GenBank/DDBJ whole genome shotgun (WGS) entry which is preliminary data.</text>
</comment>
<keyword evidence="6" id="KW-1185">Reference proteome</keyword>
<dbReference type="PROSITE" id="PS50932">
    <property type="entry name" value="HTH_LACI_2"/>
    <property type="match status" value="1"/>
</dbReference>
<proteinExistence type="predicted"/>
<evidence type="ECO:0000256" key="2">
    <source>
        <dbReference type="ARBA" id="ARBA00023125"/>
    </source>
</evidence>
<dbReference type="CDD" id="cd01392">
    <property type="entry name" value="HTH_LacI"/>
    <property type="match status" value="1"/>
</dbReference>
<evidence type="ECO:0000313" key="6">
    <source>
        <dbReference type="Proteomes" id="UP000588068"/>
    </source>
</evidence>
<evidence type="ECO:0000259" key="4">
    <source>
        <dbReference type="PROSITE" id="PS50932"/>
    </source>
</evidence>
<dbReference type="Gene3D" id="1.10.260.40">
    <property type="entry name" value="lambda repressor-like DNA-binding domains"/>
    <property type="match status" value="1"/>
</dbReference>
<keyword evidence="3" id="KW-0804">Transcription</keyword>